<feature type="binding site" evidence="7">
    <location>
        <position position="156"/>
    </location>
    <ligand>
        <name>NADP(+)</name>
        <dbReference type="ChEBI" id="CHEBI:58349"/>
    </ligand>
</feature>
<dbReference type="HAMAP" id="MF_00966">
    <property type="entry name" value="G6PD"/>
    <property type="match status" value="1"/>
</dbReference>
<feature type="binding site" evidence="7">
    <location>
        <begin position="98"/>
        <end position="99"/>
    </location>
    <ligand>
        <name>NADP(+)</name>
        <dbReference type="ChEBI" id="CHEBI:58349"/>
    </ligand>
</feature>
<dbReference type="Gene3D" id="3.40.50.720">
    <property type="entry name" value="NAD(P)-binding Rossmann-like Domain"/>
    <property type="match status" value="1"/>
</dbReference>
<dbReference type="InterPro" id="IPR022674">
    <property type="entry name" value="G6P_DH_NAD-bd"/>
</dbReference>
<proteinExistence type="inferred from homology"/>
<evidence type="ECO:0000313" key="11">
    <source>
        <dbReference type="Proteomes" id="UP000574769"/>
    </source>
</evidence>
<gene>
    <name evidence="7" type="primary">zwf</name>
    <name evidence="10" type="ORF">GGQ96_002485</name>
</gene>
<protein>
    <recommendedName>
        <fullName evidence="7">Glucose-6-phosphate 1-dehydrogenase</fullName>
        <shortName evidence="7">G6PD</shortName>
        <ecNumber evidence="7">1.1.1.49</ecNumber>
    </recommendedName>
</protein>
<feature type="binding site" evidence="7">
    <location>
        <position position="224"/>
    </location>
    <ligand>
        <name>substrate</name>
    </ligand>
</feature>
<feature type="binding site" evidence="7">
    <location>
        <position position="190"/>
    </location>
    <ligand>
        <name>substrate</name>
    </ligand>
</feature>
<evidence type="ECO:0000259" key="8">
    <source>
        <dbReference type="Pfam" id="PF00479"/>
    </source>
</evidence>
<evidence type="ECO:0000256" key="5">
    <source>
        <dbReference type="ARBA" id="ARBA00023002"/>
    </source>
</evidence>
<dbReference type="NCBIfam" id="NF009492">
    <property type="entry name" value="PRK12853.1-3"/>
    <property type="match status" value="1"/>
</dbReference>
<dbReference type="PIRSF" id="PIRSF000110">
    <property type="entry name" value="G6PD"/>
    <property type="match status" value="1"/>
</dbReference>
<keyword evidence="11" id="KW-1185">Reference proteome</keyword>
<dbReference type="Gene3D" id="3.30.360.10">
    <property type="entry name" value="Dihydrodipicolinate Reductase, domain 2"/>
    <property type="match status" value="1"/>
</dbReference>
<dbReference type="PANTHER" id="PTHR23429:SF0">
    <property type="entry name" value="GLUCOSE-6-PHOSPHATE 1-DEHYDROGENASE"/>
    <property type="match status" value="1"/>
</dbReference>
<comment type="function">
    <text evidence="7">Catalyzes the oxidation of glucose 6-phosphate to 6-phosphogluconolactone.</text>
</comment>
<dbReference type="GO" id="GO:0005829">
    <property type="term" value="C:cytosol"/>
    <property type="evidence" value="ECO:0007669"/>
    <property type="project" value="TreeGrafter"/>
</dbReference>
<evidence type="ECO:0000256" key="6">
    <source>
        <dbReference type="ARBA" id="ARBA00023277"/>
    </source>
</evidence>
<comment type="pathway">
    <text evidence="1 7">Carbohydrate degradation; pentose phosphate pathway; D-ribulose 5-phosphate from D-glucose 6-phosphate (oxidative stage): step 1/3.</text>
</comment>
<evidence type="ECO:0000256" key="2">
    <source>
        <dbReference type="ARBA" id="ARBA00009975"/>
    </source>
</evidence>
<keyword evidence="5 7" id="KW-0560">Oxidoreductase</keyword>
<feature type="binding site" evidence="7">
    <location>
        <position position="348"/>
    </location>
    <ligand>
        <name>substrate</name>
    </ligand>
</feature>
<keyword evidence="4 7" id="KW-0521">NADP</keyword>
<accession>A0A7W7EYS4</accession>
<dbReference type="GO" id="GO:0050661">
    <property type="term" value="F:NADP binding"/>
    <property type="evidence" value="ECO:0007669"/>
    <property type="project" value="UniProtKB-UniRule"/>
</dbReference>
<keyword evidence="3 7" id="KW-0313">Glucose metabolism</keyword>
<dbReference type="Proteomes" id="UP000574769">
    <property type="component" value="Unassembled WGS sequence"/>
</dbReference>
<dbReference type="Pfam" id="PF02781">
    <property type="entry name" value="G6PD_C"/>
    <property type="match status" value="1"/>
</dbReference>
<feature type="binding site" evidence="7">
    <location>
        <begin position="20"/>
        <end position="27"/>
    </location>
    <ligand>
        <name>NADP(+)</name>
        <dbReference type="ChEBI" id="CHEBI:58349"/>
    </ligand>
</feature>
<dbReference type="Pfam" id="PF00479">
    <property type="entry name" value="G6PD_N"/>
    <property type="match status" value="1"/>
</dbReference>
<evidence type="ECO:0000256" key="1">
    <source>
        <dbReference type="ARBA" id="ARBA00004937"/>
    </source>
</evidence>
<feature type="binding site" evidence="7">
    <location>
        <position position="243"/>
    </location>
    <ligand>
        <name>substrate</name>
    </ligand>
</feature>
<comment type="caution">
    <text evidence="7">Lacks conserved residue(s) required for the propagation of feature annotation.</text>
</comment>
<feature type="domain" description="Glucose-6-phosphate dehydrogenase NAD-binding" evidence="8">
    <location>
        <begin position="17"/>
        <end position="195"/>
    </location>
</feature>
<dbReference type="PROSITE" id="PS00069">
    <property type="entry name" value="G6P_DEHYDROGENASE"/>
    <property type="match status" value="1"/>
</dbReference>
<dbReference type="EMBL" id="JACHNY010000004">
    <property type="protein sequence ID" value="MBB4618349.1"/>
    <property type="molecule type" value="Genomic_DNA"/>
</dbReference>
<dbReference type="UniPathway" id="UPA00115">
    <property type="reaction ID" value="UER00408"/>
</dbReference>
<feature type="domain" description="Glucose-6-phosphate dehydrogenase C-terminal" evidence="9">
    <location>
        <begin position="197"/>
        <end position="493"/>
    </location>
</feature>
<dbReference type="RefSeq" id="WP_343059035.1">
    <property type="nucleotide sequence ID" value="NZ_JACHNY010000004.1"/>
</dbReference>
<comment type="catalytic activity">
    <reaction evidence="7">
        <text>D-glucose 6-phosphate + NADP(+) = 6-phospho-D-glucono-1,5-lactone + NADPH + H(+)</text>
        <dbReference type="Rhea" id="RHEA:15841"/>
        <dbReference type="ChEBI" id="CHEBI:15378"/>
        <dbReference type="ChEBI" id="CHEBI:57783"/>
        <dbReference type="ChEBI" id="CHEBI:57955"/>
        <dbReference type="ChEBI" id="CHEBI:58349"/>
        <dbReference type="ChEBI" id="CHEBI:61548"/>
        <dbReference type="EC" id="1.1.1.49"/>
    </reaction>
</comment>
<dbReference type="NCBIfam" id="TIGR00871">
    <property type="entry name" value="zwf"/>
    <property type="match status" value="1"/>
</dbReference>
<dbReference type="SUPFAM" id="SSF55347">
    <property type="entry name" value="Glyceraldehyde-3-phosphate dehydrogenase-like, C-terminal domain"/>
    <property type="match status" value="1"/>
</dbReference>
<dbReference type="GO" id="GO:0004345">
    <property type="term" value="F:glucose-6-phosphate dehydrogenase activity"/>
    <property type="evidence" value="ECO:0007669"/>
    <property type="project" value="UniProtKB-UniRule"/>
</dbReference>
<dbReference type="GO" id="GO:0006006">
    <property type="term" value="P:glucose metabolic process"/>
    <property type="evidence" value="ECO:0007669"/>
    <property type="project" value="UniProtKB-KW"/>
</dbReference>
<dbReference type="PRINTS" id="PR00079">
    <property type="entry name" value="G6PDHDRGNASE"/>
</dbReference>
<dbReference type="EC" id="1.1.1.49" evidence="7"/>
<evidence type="ECO:0000256" key="7">
    <source>
        <dbReference type="HAMAP-Rule" id="MF_00966"/>
    </source>
</evidence>
<dbReference type="PANTHER" id="PTHR23429">
    <property type="entry name" value="GLUCOSE-6-PHOSPHATE 1-DEHYDROGENASE G6PD"/>
    <property type="match status" value="1"/>
</dbReference>
<dbReference type="InterPro" id="IPR001282">
    <property type="entry name" value="G6P_DH"/>
</dbReference>
<comment type="caution">
    <text evidence="10">The sequence shown here is derived from an EMBL/GenBank/DDBJ whole genome shotgun (WGS) entry which is preliminary data.</text>
</comment>
<dbReference type="InterPro" id="IPR036291">
    <property type="entry name" value="NAD(P)-bd_dom_sf"/>
</dbReference>
<dbReference type="GO" id="GO:0009051">
    <property type="term" value="P:pentose-phosphate shunt, oxidative branch"/>
    <property type="evidence" value="ECO:0007669"/>
    <property type="project" value="TreeGrafter"/>
</dbReference>
<organism evidence="10 11">
    <name type="scientific">Sphingomonas abaci</name>
    <dbReference type="NCBI Taxonomy" id="237611"/>
    <lineage>
        <taxon>Bacteria</taxon>
        <taxon>Pseudomonadati</taxon>
        <taxon>Pseudomonadota</taxon>
        <taxon>Alphaproteobacteria</taxon>
        <taxon>Sphingomonadales</taxon>
        <taxon>Sphingomonadaceae</taxon>
        <taxon>Sphingomonas</taxon>
    </lineage>
</organism>
<comment type="similarity">
    <text evidence="2 7">Belongs to the glucose-6-phosphate dehydrogenase family.</text>
</comment>
<evidence type="ECO:0000256" key="4">
    <source>
        <dbReference type="ARBA" id="ARBA00022857"/>
    </source>
</evidence>
<keyword evidence="6 7" id="KW-0119">Carbohydrate metabolism</keyword>
<evidence type="ECO:0000313" key="10">
    <source>
        <dbReference type="EMBL" id="MBB4618349.1"/>
    </source>
</evidence>
<sequence>MAERDMHVPPAPPVTLVIFGATGDLTRRLLMPALINMTRLGLADDGLRILGVGLDAMDAEGLRHALESFAAPAGGEGATERGEAWAALRPRIDYLQGDFTADAVYESLVERLGPDRNAAFYLAVPPRFFGDIVDKLAEHGLMAESDRRFRRVAIEKPFGHDLESARALNARILKQVAERQVYRIDHFLGKETVQNILTLRFANTMIERLWNSDAIDHVQITAAETVDVGTRGGFYDPTGALRDMVPNHLFQLLAMVAMEPPNSFDAEAIRDEKGKALRAVRVYDAEEARTNGVRGQYAGGAVAGHPVTAYRSADGVAPDSRTETFVALKLMVDTWRWAGVPFYLRTGKAMAVRDTEVVVVFKPVPLLQFAAARGASLPSNQLVIQIQPDEGMSMEMVIKRPGLEVATAPVSLDFHYADRFRIAALTGYETLLYDLFTGDQTLFQRADAIEAGWAAVQPFLDLWAQGEPEPYAAGGTGPESADALMRRDGREWHELAPGR</sequence>
<dbReference type="SUPFAM" id="SSF51735">
    <property type="entry name" value="NAD(P)-binding Rossmann-fold domains"/>
    <property type="match status" value="1"/>
</dbReference>
<reference evidence="10 11" key="1">
    <citation type="submission" date="2020-08" db="EMBL/GenBank/DDBJ databases">
        <title>Genomic Encyclopedia of Type Strains, Phase IV (KMG-IV): sequencing the most valuable type-strain genomes for metagenomic binning, comparative biology and taxonomic classification.</title>
        <authorList>
            <person name="Goeker M."/>
        </authorList>
    </citation>
    <scope>NUCLEOTIDE SEQUENCE [LARGE SCALE GENOMIC DNA]</scope>
    <source>
        <strain evidence="10 11">DSM 15867</strain>
    </source>
</reference>
<dbReference type="InterPro" id="IPR022675">
    <property type="entry name" value="G6P_DH_C"/>
</dbReference>
<evidence type="ECO:0000256" key="3">
    <source>
        <dbReference type="ARBA" id="ARBA00022526"/>
    </source>
</evidence>
<name>A0A7W7EYS4_9SPHN</name>
<dbReference type="AlphaFoldDB" id="A0A7W7EYS4"/>
<feature type="active site" description="Proton acceptor" evidence="7">
    <location>
        <position position="248"/>
    </location>
</feature>
<feature type="binding site" evidence="7">
    <location>
        <position position="186"/>
    </location>
    <ligand>
        <name>substrate</name>
    </ligand>
</feature>
<dbReference type="InterPro" id="IPR019796">
    <property type="entry name" value="G6P_DH_AS"/>
</dbReference>
<evidence type="ECO:0000259" key="9">
    <source>
        <dbReference type="Pfam" id="PF02781"/>
    </source>
</evidence>